<dbReference type="RefSeq" id="WP_180678488.1">
    <property type="nucleotide sequence ID" value="NZ_JACCKA010000060.1"/>
</dbReference>
<dbReference type="GO" id="GO:0043709">
    <property type="term" value="P:cell adhesion involved in single-species biofilm formation"/>
    <property type="evidence" value="ECO:0007669"/>
    <property type="project" value="TreeGrafter"/>
</dbReference>
<keyword evidence="4" id="KW-1133">Transmembrane helix</keyword>
<proteinExistence type="predicted"/>
<dbReference type="CDD" id="cd01949">
    <property type="entry name" value="GGDEF"/>
    <property type="match status" value="1"/>
</dbReference>
<dbReference type="InterPro" id="IPR050469">
    <property type="entry name" value="Diguanylate_Cyclase"/>
</dbReference>
<dbReference type="PROSITE" id="PS50887">
    <property type="entry name" value="GGDEF"/>
    <property type="match status" value="1"/>
</dbReference>
<evidence type="ECO:0000256" key="4">
    <source>
        <dbReference type="SAM" id="Phobius"/>
    </source>
</evidence>
<feature type="domain" description="GGDEF" evidence="5">
    <location>
        <begin position="591"/>
        <end position="724"/>
    </location>
</feature>
<dbReference type="SUPFAM" id="SSF55073">
    <property type="entry name" value="Nucleotide cyclase"/>
    <property type="match status" value="1"/>
</dbReference>
<dbReference type="PANTHER" id="PTHR45138">
    <property type="entry name" value="REGULATORY COMPONENTS OF SENSORY TRANSDUCTION SYSTEM"/>
    <property type="match status" value="1"/>
</dbReference>
<reference evidence="6 7" key="1">
    <citation type="submission" date="2020-07" db="EMBL/GenBank/DDBJ databases">
        <title>Luteimonas sp. SJ-92.</title>
        <authorList>
            <person name="Huang X.-X."/>
            <person name="Xu L."/>
            <person name="Sun J.-Q."/>
        </authorList>
    </citation>
    <scope>NUCLEOTIDE SEQUENCE [LARGE SCALE GENOMIC DNA]</scope>
    <source>
        <strain evidence="6 7">SJ-92</strain>
    </source>
</reference>
<keyword evidence="7" id="KW-1185">Reference proteome</keyword>
<feature type="transmembrane region" description="Helical" evidence="4">
    <location>
        <begin position="199"/>
        <end position="217"/>
    </location>
</feature>
<feature type="transmembrane region" description="Helical" evidence="4">
    <location>
        <begin position="170"/>
        <end position="192"/>
    </location>
</feature>
<dbReference type="Pfam" id="PF00990">
    <property type="entry name" value="GGDEF"/>
    <property type="match status" value="1"/>
</dbReference>
<dbReference type="NCBIfam" id="TIGR00254">
    <property type="entry name" value="GGDEF"/>
    <property type="match status" value="1"/>
</dbReference>
<dbReference type="AlphaFoldDB" id="A0A853JDL4"/>
<feature type="transmembrane region" description="Helical" evidence="4">
    <location>
        <begin position="294"/>
        <end position="314"/>
    </location>
</feature>
<comment type="caution">
    <text evidence="6">The sequence shown here is derived from an EMBL/GenBank/DDBJ whole genome shotgun (WGS) entry which is preliminary data.</text>
</comment>
<organism evidence="6 7">
    <name type="scientific">Luteimonas salinisoli</name>
    <dbReference type="NCBI Taxonomy" id="2752307"/>
    <lineage>
        <taxon>Bacteria</taxon>
        <taxon>Pseudomonadati</taxon>
        <taxon>Pseudomonadota</taxon>
        <taxon>Gammaproteobacteria</taxon>
        <taxon>Lysobacterales</taxon>
        <taxon>Lysobacteraceae</taxon>
        <taxon>Luteimonas</taxon>
    </lineage>
</organism>
<comment type="cofactor">
    <cofactor evidence="1">
        <name>Mg(2+)</name>
        <dbReference type="ChEBI" id="CHEBI:18420"/>
    </cofactor>
</comment>
<dbReference type="InterPro" id="IPR029787">
    <property type="entry name" value="Nucleotide_cyclase"/>
</dbReference>
<evidence type="ECO:0000313" key="6">
    <source>
        <dbReference type="EMBL" id="NZA26699.1"/>
    </source>
</evidence>
<dbReference type="Proteomes" id="UP000578091">
    <property type="component" value="Unassembled WGS sequence"/>
</dbReference>
<dbReference type="SMART" id="SM00267">
    <property type="entry name" value="GGDEF"/>
    <property type="match status" value="1"/>
</dbReference>
<keyword evidence="4" id="KW-0472">Membrane</keyword>
<comment type="catalytic activity">
    <reaction evidence="3">
        <text>2 GTP = 3',3'-c-di-GMP + 2 diphosphate</text>
        <dbReference type="Rhea" id="RHEA:24898"/>
        <dbReference type="ChEBI" id="CHEBI:33019"/>
        <dbReference type="ChEBI" id="CHEBI:37565"/>
        <dbReference type="ChEBI" id="CHEBI:58805"/>
        <dbReference type="EC" id="2.7.7.65"/>
    </reaction>
</comment>
<name>A0A853JDL4_9GAMM</name>
<dbReference type="Gene3D" id="3.30.70.270">
    <property type="match status" value="1"/>
</dbReference>
<dbReference type="PANTHER" id="PTHR45138:SF9">
    <property type="entry name" value="DIGUANYLATE CYCLASE DGCM-RELATED"/>
    <property type="match status" value="1"/>
</dbReference>
<accession>A0A853JDL4</accession>
<dbReference type="EMBL" id="JACCKA010000060">
    <property type="protein sequence ID" value="NZA26699.1"/>
    <property type="molecule type" value="Genomic_DNA"/>
</dbReference>
<dbReference type="GO" id="GO:1902201">
    <property type="term" value="P:negative regulation of bacterial-type flagellum-dependent cell motility"/>
    <property type="evidence" value="ECO:0007669"/>
    <property type="project" value="TreeGrafter"/>
</dbReference>
<feature type="transmembrane region" description="Helical" evidence="4">
    <location>
        <begin position="326"/>
        <end position="346"/>
    </location>
</feature>
<dbReference type="EC" id="2.7.7.65" evidence="2"/>
<feature type="transmembrane region" description="Helical" evidence="4">
    <location>
        <begin position="237"/>
        <end position="257"/>
    </location>
</feature>
<dbReference type="InterPro" id="IPR043128">
    <property type="entry name" value="Rev_trsase/Diguanyl_cyclase"/>
</dbReference>
<gene>
    <name evidence="6" type="ORF">H0E84_09900</name>
</gene>
<dbReference type="GO" id="GO:0052621">
    <property type="term" value="F:diguanylate cyclase activity"/>
    <property type="evidence" value="ECO:0007669"/>
    <property type="project" value="UniProtKB-EC"/>
</dbReference>
<evidence type="ECO:0000256" key="1">
    <source>
        <dbReference type="ARBA" id="ARBA00001946"/>
    </source>
</evidence>
<feature type="transmembrane region" description="Helical" evidence="4">
    <location>
        <begin position="358"/>
        <end position="376"/>
    </location>
</feature>
<evidence type="ECO:0000259" key="5">
    <source>
        <dbReference type="PROSITE" id="PS50887"/>
    </source>
</evidence>
<protein>
    <recommendedName>
        <fullName evidence="2">diguanylate cyclase</fullName>
        <ecNumber evidence="2">2.7.7.65</ecNumber>
    </recommendedName>
</protein>
<feature type="transmembrane region" description="Helical" evidence="4">
    <location>
        <begin position="269"/>
        <end position="288"/>
    </location>
</feature>
<keyword evidence="4" id="KW-0812">Transmembrane</keyword>
<evidence type="ECO:0000256" key="3">
    <source>
        <dbReference type="ARBA" id="ARBA00034247"/>
    </source>
</evidence>
<dbReference type="InterPro" id="IPR000160">
    <property type="entry name" value="GGDEF_dom"/>
</dbReference>
<evidence type="ECO:0000313" key="7">
    <source>
        <dbReference type="Proteomes" id="UP000578091"/>
    </source>
</evidence>
<sequence>MSRIGRRHRDHDAVFLAGFALLVCLLAAAVIAAGGESPAQVAVSLAPGGGGEVVADGRVLRHEGGRAQRSHARLRFTLAPAQPETPGRVLWLPREPVGALWIEAGDWRSPSRGFFGSDGQGVLASGYRLRLPAHWQGPLELDLHVEGGAAAALRPLVLDDDEAARLEQRAVAIAATVYAALLTLSLLALALYGAARDRTFLLLFACATLALLMLAAINGHLYAMPVLGLFAAWQAQGMWALVFLFLACWLKLVEHYVGADGLGAAVTRALRVAVGMLLLLAAICLLDLRLLDPVMQPLAALGWVASGLGGMALLMDAGRRRVAMAWPLLLVVLATLLLVLLRQLAGQGVLPGLAAMRYGFQAGVVATLIVFAVGLVSRISEYRDQRDHDRLARADTERRMQREAARTDLVNALQAKLRTLAPGDIEWTGFRMLFDQLLPLLPVESMVAVAHGFHGRDLLVVHPHGEKDRVGAELQPRLLPLKRQAANGIALQQPLTTPDSLAIEAVIPLQIRTPSWGAVLLRRPGGDGFTSDEMALATEFVRLTQVQIDQAIAAVNLRRSAELDALTGSFNRRSIDQWLTRAFTEAERDDQPVSVLFVDLDRFKSVNDRFGHACGDHCLRAAATALRGALGERDIFGRYGGEEFIAVLPGRGGAAARQVGEDLRAAVERLVIEWEGQALRLTVSVGVATRRDGEHSPAATIDRADKALYAAKRGGRNCVHVAPAVFT</sequence>
<evidence type="ECO:0000256" key="2">
    <source>
        <dbReference type="ARBA" id="ARBA00012528"/>
    </source>
</evidence>
<dbReference type="FunFam" id="3.30.70.270:FF:000001">
    <property type="entry name" value="Diguanylate cyclase domain protein"/>
    <property type="match status" value="1"/>
</dbReference>
<dbReference type="GO" id="GO:0005886">
    <property type="term" value="C:plasma membrane"/>
    <property type="evidence" value="ECO:0007669"/>
    <property type="project" value="TreeGrafter"/>
</dbReference>